<evidence type="ECO:0000256" key="9">
    <source>
        <dbReference type="ARBA" id="ARBA00022703"/>
    </source>
</evidence>
<keyword evidence="6" id="KW-0964">Secreted</keyword>
<evidence type="ECO:0000256" key="2">
    <source>
        <dbReference type="ARBA" id="ARBA00004613"/>
    </source>
</evidence>
<dbReference type="GO" id="GO:0006915">
    <property type="term" value="P:apoptotic process"/>
    <property type="evidence" value="ECO:0007669"/>
    <property type="project" value="UniProtKB-KW"/>
</dbReference>
<keyword evidence="11 19" id="KW-0862">Zinc</keyword>
<evidence type="ECO:0000256" key="15">
    <source>
        <dbReference type="ARBA" id="ARBA00055277"/>
    </source>
</evidence>
<evidence type="ECO:0000313" key="23">
    <source>
        <dbReference type="Proteomes" id="UP000515156"/>
    </source>
</evidence>
<protein>
    <recommendedName>
        <fullName evidence="17">Tumor necrosis factor ligand superfamily member 10</fullName>
    </recommendedName>
    <alternativeName>
        <fullName evidence="18">TNF-related apoptosis-inducing ligand</fullName>
    </alternativeName>
</protein>
<name>A0A6P7YDD5_9AMPH</name>
<evidence type="ECO:0000256" key="17">
    <source>
        <dbReference type="ARBA" id="ARBA00074586"/>
    </source>
</evidence>
<dbReference type="CDD" id="cd00184">
    <property type="entry name" value="TNF"/>
    <property type="match status" value="1"/>
</dbReference>
<dbReference type="GO" id="GO:0046872">
    <property type="term" value="F:metal ion binding"/>
    <property type="evidence" value="ECO:0007669"/>
    <property type="project" value="UniProtKB-KW"/>
</dbReference>
<sequence>MAAQSNQQYFRSGSADSAACMMGQVGISKEEEAGGKVKRKKGCNPLWLAMAVMSILALQIACTTGLFVYFTMSISKLKTQTQGTSEELKCLQLINRLEEISDPAVFDLEELIINESCLKLVNSIKSYITLVTENVIRRSAIREARRTFVNTSEFQLPGNISGKPSAHLTLRHHSTSHHGSSTHGNSGFGELPQSCQHPIHRWEENNVWSYLHNITYSDGRLRVARDGKYYIYSQIYFRYPSAEDRSASSHQLVQCVHKKTTYRQPISLLKGVGTKCWAPNAQYGLQSVYQGGIFELRSGDEIFVSVSSLSMVHADEVGSYFGIFMLDV</sequence>
<dbReference type="GO" id="GO:0005164">
    <property type="term" value="F:tumor necrosis factor receptor binding"/>
    <property type="evidence" value="ECO:0007669"/>
    <property type="project" value="InterPro"/>
</dbReference>
<evidence type="ECO:0000256" key="18">
    <source>
        <dbReference type="ARBA" id="ARBA00083215"/>
    </source>
</evidence>
<dbReference type="RefSeq" id="XP_030065497.1">
    <property type="nucleotide sequence ID" value="XM_030209637.1"/>
</dbReference>
<keyword evidence="23" id="KW-1185">Reference proteome</keyword>
<reference evidence="24" key="1">
    <citation type="submission" date="2025-08" db="UniProtKB">
        <authorList>
            <consortium name="RefSeq"/>
        </authorList>
    </citation>
    <scope>IDENTIFICATION</scope>
</reference>
<evidence type="ECO:0000256" key="21">
    <source>
        <dbReference type="SAM" id="Phobius"/>
    </source>
</evidence>
<evidence type="ECO:0000256" key="11">
    <source>
        <dbReference type="ARBA" id="ARBA00022833"/>
    </source>
</evidence>
<dbReference type="InterPro" id="IPR017355">
    <property type="entry name" value="TNF_ligand_10/11"/>
</dbReference>
<dbReference type="OrthoDB" id="5980568at2759"/>
<dbReference type="Proteomes" id="UP000515156">
    <property type="component" value="Chromosome 7"/>
</dbReference>
<dbReference type="GO" id="GO:0005615">
    <property type="term" value="C:extracellular space"/>
    <property type="evidence" value="ECO:0007669"/>
    <property type="project" value="UniProtKB-KW"/>
</dbReference>
<keyword evidence="8 21" id="KW-0812">Transmembrane</keyword>
<comment type="function">
    <text evidence="15">Cytokine that binds to TNFRSF10A/TRAILR1, TNFRSF10B/TRAILR2, TNFRSF10C/TRAILR3, TNFRSF10D/TRAILR4 and possibly also to TNFRSF11B/OPG. Induces apoptosis. Its activity may be modulated by binding to the decoy receptors TNFRSF10C/TRAILR3, TNFRSF10D/TRAILR4 and TNFRSF11B/OPG that cannot induce apoptosis.</text>
</comment>
<evidence type="ECO:0000256" key="8">
    <source>
        <dbReference type="ARBA" id="ARBA00022692"/>
    </source>
</evidence>
<evidence type="ECO:0000256" key="5">
    <source>
        <dbReference type="ARBA" id="ARBA00022514"/>
    </source>
</evidence>
<dbReference type="PIRSF" id="PIRSF038013">
    <property type="entry name" value="TNF10_TNF11"/>
    <property type="match status" value="1"/>
</dbReference>
<comment type="similarity">
    <text evidence="3">Belongs to the tumor necrosis factor family.</text>
</comment>
<organism evidence="23 24">
    <name type="scientific">Microcaecilia unicolor</name>
    <dbReference type="NCBI Taxonomy" id="1415580"/>
    <lineage>
        <taxon>Eukaryota</taxon>
        <taxon>Metazoa</taxon>
        <taxon>Chordata</taxon>
        <taxon>Craniata</taxon>
        <taxon>Vertebrata</taxon>
        <taxon>Euteleostomi</taxon>
        <taxon>Amphibia</taxon>
        <taxon>Gymnophiona</taxon>
        <taxon>Siphonopidae</taxon>
        <taxon>Microcaecilia</taxon>
    </lineage>
</organism>
<keyword evidence="13 21" id="KW-1133">Transmembrane helix</keyword>
<keyword evidence="4" id="KW-1003">Cell membrane</keyword>
<keyword evidence="14 21" id="KW-0472">Membrane</keyword>
<evidence type="ECO:0000256" key="1">
    <source>
        <dbReference type="ARBA" id="ARBA00004401"/>
    </source>
</evidence>
<evidence type="ECO:0000256" key="3">
    <source>
        <dbReference type="ARBA" id="ARBA00008670"/>
    </source>
</evidence>
<comment type="subunit">
    <text evidence="16">Homotrimer. One TNFSF10 homotrimer interacts with three TNFSF10A mononers. One TNFSF10 homotrimer interacts with three TNFSF10B mononers.</text>
</comment>
<feature type="domain" description="THD" evidence="22">
    <location>
        <begin position="164"/>
        <end position="326"/>
    </location>
</feature>
<comment type="subcellular location">
    <subcellularLocation>
        <location evidence="1">Cell membrane</location>
        <topology evidence="1">Single-pass type II membrane protein</topology>
    </subcellularLocation>
    <subcellularLocation>
        <location evidence="2">Secreted</location>
    </subcellularLocation>
</comment>
<dbReference type="InterPro" id="IPR008983">
    <property type="entry name" value="Tumour_necrosis_fac-like_dom"/>
</dbReference>
<keyword evidence="5" id="KW-0202">Cytokine</keyword>
<evidence type="ECO:0000256" key="6">
    <source>
        <dbReference type="ARBA" id="ARBA00022525"/>
    </source>
</evidence>
<keyword evidence="12" id="KW-0735">Signal-anchor</keyword>
<dbReference type="InParanoid" id="A0A6P7YDD5"/>
<evidence type="ECO:0000259" key="22">
    <source>
        <dbReference type="PROSITE" id="PS50049"/>
    </source>
</evidence>
<evidence type="ECO:0000256" key="4">
    <source>
        <dbReference type="ARBA" id="ARBA00022475"/>
    </source>
</evidence>
<feature type="binding site" evidence="19">
    <location>
        <position position="276"/>
    </location>
    <ligand>
        <name>Zn(2+)</name>
        <dbReference type="ChEBI" id="CHEBI:29105"/>
        <note>ligand shared between all trimeric partners</note>
    </ligand>
</feature>
<gene>
    <name evidence="24" type="primary">LOC115474252</name>
</gene>
<evidence type="ECO:0000256" key="13">
    <source>
        <dbReference type="ARBA" id="ARBA00022989"/>
    </source>
</evidence>
<proteinExistence type="inferred from homology"/>
<dbReference type="Gene3D" id="2.60.120.40">
    <property type="match status" value="1"/>
</dbReference>
<dbReference type="PANTHER" id="PTHR11471">
    <property type="entry name" value="TUMOR NECROSIS FACTOR FAMILY MEMBER"/>
    <property type="match status" value="1"/>
</dbReference>
<dbReference type="GO" id="GO:0005886">
    <property type="term" value="C:plasma membrane"/>
    <property type="evidence" value="ECO:0007669"/>
    <property type="project" value="UniProtKB-SubCell"/>
</dbReference>
<evidence type="ECO:0000256" key="12">
    <source>
        <dbReference type="ARBA" id="ARBA00022968"/>
    </source>
</evidence>
<dbReference type="FunFam" id="2.60.120.40:FF:000014">
    <property type="entry name" value="Tumor necrosis factor ligand superfamily member"/>
    <property type="match status" value="1"/>
</dbReference>
<evidence type="ECO:0000256" key="16">
    <source>
        <dbReference type="ARBA" id="ARBA00063957"/>
    </source>
</evidence>
<evidence type="ECO:0000256" key="14">
    <source>
        <dbReference type="ARBA" id="ARBA00023136"/>
    </source>
</evidence>
<evidence type="ECO:0000256" key="20">
    <source>
        <dbReference type="SAM" id="MobiDB-lite"/>
    </source>
</evidence>
<evidence type="ECO:0000256" key="10">
    <source>
        <dbReference type="ARBA" id="ARBA00022723"/>
    </source>
</evidence>
<dbReference type="Pfam" id="PF00229">
    <property type="entry name" value="TNF"/>
    <property type="match status" value="1"/>
</dbReference>
<dbReference type="SMART" id="SM00207">
    <property type="entry name" value="TNF"/>
    <property type="match status" value="1"/>
</dbReference>
<dbReference type="PANTHER" id="PTHR11471:SF28">
    <property type="entry name" value="DEATH LIGAND 1B-RELATED"/>
    <property type="match status" value="1"/>
</dbReference>
<dbReference type="AlphaFoldDB" id="A0A6P7YDD5"/>
<dbReference type="GeneID" id="115474252"/>
<evidence type="ECO:0000313" key="24">
    <source>
        <dbReference type="RefSeq" id="XP_030065497.1"/>
    </source>
</evidence>
<dbReference type="GO" id="GO:0006955">
    <property type="term" value="P:immune response"/>
    <property type="evidence" value="ECO:0007669"/>
    <property type="project" value="InterPro"/>
</dbReference>
<feature type="transmembrane region" description="Helical" evidence="21">
    <location>
        <begin position="46"/>
        <end position="70"/>
    </location>
</feature>
<dbReference type="GO" id="GO:0005125">
    <property type="term" value="F:cytokine activity"/>
    <property type="evidence" value="ECO:0007669"/>
    <property type="project" value="UniProtKB-KW"/>
</dbReference>
<evidence type="ECO:0000256" key="7">
    <source>
        <dbReference type="ARBA" id="ARBA00022553"/>
    </source>
</evidence>
<evidence type="ECO:0000256" key="19">
    <source>
        <dbReference type="PIRSR" id="PIRSR038013-50"/>
    </source>
</evidence>
<accession>A0A6P7YDD5</accession>
<keyword evidence="10 19" id="KW-0479">Metal-binding</keyword>
<dbReference type="KEGG" id="muo:115474252"/>
<dbReference type="SUPFAM" id="SSF49842">
    <property type="entry name" value="TNF-like"/>
    <property type="match status" value="1"/>
</dbReference>
<keyword evidence="9" id="KW-0053">Apoptosis</keyword>
<keyword evidence="7" id="KW-0597">Phosphoprotein</keyword>
<dbReference type="GO" id="GO:2001238">
    <property type="term" value="P:positive regulation of extrinsic apoptotic signaling pathway"/>
    <property type="evidence" value="ECO:0007669"/>
    <property type="project" value="UniProtKB-ARBA"/>
</dbReference>
<feature type="region of interest" description="Disordered" evidence="20">
    <location>
        <begin position="171"/>
        <end position="190"/>
    </location>
</feature>
<dbReference type="PROSITE" id="PS50049">
    <property type="entry name" value="THD_2"/>
    <property type="match status" value="1"/>
</dbReference>
<dbReference type="InterPro" id="IPR006052">
    <property type="entry name" value="TNF_dom"/>
</dbReference>